<feature type="compositionally biased region" description="Basic and acidic residues" evidence="4">
    <location>
        <begin position="214"/>
        <end position="253"/>
    </location>
</feature>
<dbReference type="Ensembl" id="ENSBGRT00000002811.1">
    <property type="protein sequence ID" value="ENSBGRP00000002477.1"/>
    <property type="gene ID" value="ENSBGRG00000001516.1"/>
</dbReference>
<dbReference type="InterPro" id="IPR008532">
    <property type="entry name" value="NFACT_RNA-bd"/>
</dbReference>
<feature type="domain" description="NFACT RNA-binding" evidence="5">
    <location>
        <begin position="108"/>
        <end position="181"/>
    </location>
</feature>
<evidence type="ECO:0000256" key="2">
    <source>
        <dbReference type="ARBA" id="ARBA00016700"/>
    </source>
</evidence>
<dbReference type="InterPro" id="IPR039730">
    <property type="entry name" value="Jlp2/Ccd25"/>
</dbReference>
<name>A0A8C0A352_BOSMU</name>
<dbReference type="GeneTree" id="ENSGT00390000004380"/>
<accession>A0A8C0A352</accession>
<reference evidence="6" key="3">
    <citation type="submission" date="2025-09" db="UniProtKB">
        <authorList>
            <consortium name="Ensembl"/>
        </authorList>
    </citation>
    <scope>IDENTIFICATION</scope>
</reference>
<reference evidence="6" key="2">
    <citation type="submission" date="2025-08" db="UniProtKB">
        <authorList>
            <consortium name="Ensembl"/>
        </authorList>
    </citation>
    <scope>IDENTIFICATION</scope>
</reference>
<gene>
    <name evidence="6" type="primary">CCDC25</name>
</gene>
<dbReference type="Proteomes" id="UP000694520">
    <property type="component" value="Chromosome 7"/>
</dbReference>
<dbReference type="PANTHER" id="PTHR13049:SF2">
    <property type="entry name" value="COILED-COIL DOMAIN-CONTAINING PROTEIN 25"/>
    <property type="match status" value="1"/>
</dbReference>
<dbReference type="GO" id="GO:0003677">
    <property type="term" value="F:DNA binding"/>
    <property type="evidence" value="ECO:0007669"/>
    <property type="project" value="Ensembl"/>
</dbReference>
<keyword evidence="7" id="KW-1185">Reference proteome</keyword>
<evidence type="ECO:0000256" key="3">
    <source>
        <dbReference type="ARBA" id="ARBA00024214"/>
    </source>
</evidence>
<evidence type="ECO:0000259" key="5">
    <source>
        <dbReference type="Pfam" id="PF05670"/>
    </source>
</evidence>
<comment type="subunit">
    <text evidence="3">Interacts (via cytoplasmic region) with ILK.</text>
</comment>
<dbReference type="AlphaFoldDB" id="A0A8C0A352"/>
<comment type="similarity">
    <text evidence="1">Belongs to the CCDC25 family.</text>
</comment>
<proteinExistence type="inferred from homology"/>
<feature type="region of interest" description="Disordered" evidence="4">
    <location>
        <begin position="214"/>
        <end position="277"/>
    </location>
</feature>
<evidence type="ECO:0000313" key="7">
    <source>
        <dbReference type="Proteomes" id="UP000694520"/>
    </source>
</evidence>
<sequence>MAPATGVMTRPDVSRKCVEQFRGTRPPRFRYPELPSLSTAAGRCSCPTAAGIMVFYFTSSSVNSSAYTIYMGKDKYENEDLIKYGWPEDIWMSQTRPVIFPSWLPLQLFHVDKLSSAHVYLRLHKGEKIEDIPKEVLMDCAHLVKANSIQGCKMNNVNVVYTPWSNLKKTADMDVGQIGFHRQKDVKIVTVEKKVNEILNRLEKTKMERFPDLEAEKECRDHEERNEKKAQIQEMKRREKEEMKKKREMDELRSYSSLMKVENMSSNQDGNDSDEFM</sequence>
<dbReference type="GO" id="GO:2000147">
    <property type="term" value="P:positive regulation of cell motility"/>
    <property type="evidence" value="ECO:0007669"/>
    <property type="project" value="Ensembl"/>
</dbReference>
<evidence type="ECO:0000256" key="4">
    <source>
        <dbReference type="SAM" id="MobiDB-lite"/>
    </source>
</evidence>
<evidence type="ECO:0000313" key="6">
    <source>
        <dbReference type="Ensembl" id="ENSBGRP00000002477.1"/>
    </source>
</evidence>
<dbReference type="Pfam" id="PF05670">
    <property type="entry name" value="NFACT-R_1"/>
    <property type="match status" value="2"/>
</dbReference>
<dbReference type="GO" id="GO:0005886">
    <property type="term" value="C:plasma membrane"/>
    <property type="evidence" value="ECO:0007669"/>
    <property type="project" value="Ensembl"/>
</dbReference>
<dbReference type="PANTHER" id="PTHR13049">
    <property type="entry name" value="DUF814-RELATED"/>
    <property type="match status" value="1"/>
</dbReference>
<reference evidence="6" key="1">
    <citation type="submission" date="2019-05" db="EMBL/GenBank/DDBJ databases">
        <authorList>
            <person name="Zhang S."/>
            <person name="Liu J."/>
        </authorList>
    </citation>
    <scope>NUCLEOTIDE SEQUENCE [LARGE SCALE GENOMIC DNA]</scope>
</reference>
<feature type="domain" description="NFACT RNA-binding" evidence="5">
    <location>
        <begin position="53"/>
        <end position="93"/>
    </location>
</feature>
<dbReference type="GO" id="GO:0012505">
    <property type="term" value="C:endomembrane system"/>
    <property type="evidence" value="ECO:0007669"/>
    <property type="project" value="Ensembl"/>
</dbReference>
<evidence type="ECO:0000256" key="1">
    <source>
        <dbReference type="ARBA" id="ARBA00008998"/>
    </source>
</evidence>
<protein>
    <recommendedName>
        <fullName evidence="2">Coiled-coil domain-containing protein 25</fullName>
    </recommendedName>
</protein>
<organism evidence="6 7">
    <name type="scientific">Bos mutus grunniens</name>
    <name type="common">Wild yak</name>
    <name type="synonym">Bos grunniens</name>
    <dbReference type="NCBI Taxonomy" id="30521"/>
    <lineage>
        <taxon>Eukaryota</taxon>
        <taxon>Metazoa</taxon>
        <taxon>Chordata</taxon>
        <taxon>Craniata</taxon>
        <taxon>Vertebrata</taxon>
        <taxon>Euteleostomi</taxon>
        <taxon>Mammalia</taxon>
        <taxon>Eutheria</taxon>
        <taxon>Laurasiatheria</taxon>
        <taxon>Artiodactyla</taxon>
        <taxon>Ruminantia</taxon>
        <taxon>Pecora</taxon>
        <taxon>Bovidae</taxon>
        <taxon>Bovinae</taxon>
        <taxon>Bos</taxon>
    </lineage>
</organism>